<comment type="caution">
    <text evidence="1">The sequence shown here is derived from an EMBL/GenBank/DDBJ whole genome shotgun (WGS) entry which is preliminary data.</text>
</comment>
<dbReference type="EMBL" id="CAJVPT010006114">
    <property type="protein sequence ID" value="CAG8527659.1"/>
    <property type="molecule type" value="Genomic_DNA"/>
</dbReference>
<evidence type="ECO:0000313" key="1">
    <source>
        <dbReference type="EMBL" id="CAG8527659.1"/>
    </source>
</evidence>
<keyword evidence="2" id="KW-1185">Reference proteome</keyword>
<accession>A0ACA9LI16</accession>
<dbReference type="Proteomes" id="UP000789525">
    <property type="component" value="Unassembled WGS sequence"/>
</dbReference>
<sequence length="151" mass="16392">MWIKIVMQHGILLFILLIFTFLNIAYFPTTIVATEPPYDPFLKDRSPKLNIPNLHQNGDTSNSPSPTSDASLDHQKNVMTEVSTKITTVVYSTVYGIKPTNKGKPSMGEKSSGCKGVRNGGGKEGLGILASAIVGMIIIFLKQLNIEAGNQ</sequence>
<reference evidence="1" key="1">
    <citation type="submission" date="2021-06" db="EMBL/GenBank/DDBJ databases">
        <authorList>
            <person name="Kallberg Y."/>
            <person name="Tangrot J."/>
            <person name="Rosling A."/>
        </authorList>
    </citation>
    <scope>NUCLEOTIDE SEQUENCE</scope>
    <source>
        <strain evidence="1">CL356</strain>
    </source>
</reference>
<protein>
    <submittedName>
        <fullName evidence="1">15926_t:CDS:1</fullName>
    </submittedName>
</protein>
<gene>
    <name evidence="1" type="ORF">ACOLOM_LOCUS3937</name>
</gene>
<proteinExistence type="predicted"/>
<name>A0ACA9LI16_9GLOM</name>
<evidence type="ECO:0000313" key="2">
    <source>
        <dbReference type="Proteomes" id="UP000789525"/>
    </source>
</evidence>
<organism evidence="1 2">
    <name type="scientific">Acaulospora colombiana</name>
    <dbReference type="NCBI Taxonomy" id="27376"/>
    <lineage>
        <taxon>Eukaryota</taxon>
        <taxon>Fungi</taxon>
        <taxon>Fungi incertae sedis</taxon>
        <taxon>Mucoromycota</taxon>
        <taxon>Glomeromycotina</taxon>
        <taxon>Glomeromycetes</taxon>
        <taxon>Diversisporales</taxon>
        <taxon>Acaulosporaceae</taxon>
        <taxon>Acaulospora</taxon>
    </lineage>
</organism>